<keyword evidence="1" id="KW-0732">Signal</keyword>
<dbReference type="GO" id="GO:0050839">
    <property type="term" value="F:cell adhesion molecule binding"/>
    <property type="evidence" value="ECO:0007669"/>
    <property type="project" value="TreeGrafter"/>
</dbReference>
<keyword evidence="4" id="KW-1185">Reference proteome</keyword>
<feature type="chain" id="PRO_5035284006" description="FAS1 domain-containing protein" evidence="1">
    <location>
        <begin position="18"/>
        <end position="363"/>
    </location>
</feature>
<accession>A0A8J2S4C9</accession>
<feature type="signal peptide" evidence="1">
    <location>
        <begin position="1"/>
        <end position="17"/>
    </location>
</feature>
<feature type="domain" description="FAS1" evidence="2">
    <location>
        <begin position="203"/>
        <end position="334"/>
    </location>
</feature>
<dbReference type="InterPro" id="IPR000782">
    <property type="entry name" value="FAS1_domain"/>
</dbReference>
<sequence length="363" mass="39813">MWANVVTLLCVLHSMEAVFMITLPSVEVEKKIEELGRRKPYVMFSPNDASSISKNLTNIEEEFHRQPTEAKNLVDLAESLNLTTLVKALEQTGLDNIIDHEGQYTLFAPTNEAFLNIPKWASNIPLKELLSFHVARGLIHGDEIQNDRLARTILSKRDIRLNIYKNGDVVTANGSPITAVNFTAHNGVLHIIDRVMVSIYERGGTIVKQLSRCPSFKTLTKLITIAGLNDALHAKGPFTLFAPSDEAFAKMPADCIKHLVDNPPMLRQVLLFHVAQGSWFSAGLEDGMSLESLQTSKLSIGIQDGSVMVAGKATVTSPDALGSNGVIHAIDTVIVPPSMEKKLAKIMSKAAKKQKRLIGSNKD</sequence>
<dbReference type="InterPro" id="IPR036378">
    <property type="entry name" value="FAS1_dom_sf"/>
</dbReference>
<evidence type="ECO:0000259" key="2">
    <source>
        <dbReference type="PROSITE" id="PS50213"/>
    </source>
</evidence>
<protein>
    <recommendedName>
        <fullName evidence="2">FAS1 domain-containing protein</fullName>
    </recommendedName>
</protein>
<dbReference type="SUPFAM" id="SSF82153">
    <property type="entry name" value="FAS1 domain"/>
    <property type="match status" value="2"/>
</dbReference>
<dbReference type="GO" id="GO:0007155">
    <property type="term" value="P:cell adhesion"/>
    <property type="evidence" value="ECO:0007669"/>
    <property type="project" value="TreeGrafter"/>
</dbReference>
<dbReference type="GO" id="GO:0030198">
    <property type="term" value="P:extracellular matrix organization"/>
    <property type="evidence" value="ECO:0007669"/>
    <property type="project" value="TreeGrafter"/>
</dbReference>
<dbReference type="InterPro" id="IPR050904">
    <property type="entry name" value="Adhesion/Biosynth-related"/>
</dbReference>
<gene>
    <name evidence="3" type="ORF">DGAL_LOCUS17187</name>
</gene>
<name>A0A8J2S4C9_9CRUS</name>
<dbReference type="OrthoDB" id="286301at2759"/>
<dbReference type="GO" id="GO:0005615">
    <property type="term" value="C:extracellular space"/>
    <property type="evidence" value="ECO:0007669"/>
    <property type="project" value="TreeGrafter"/>
</dbReference>
<dbReference type="EMBL" id="CAKKLH010000337">
    <property type="protein sequence ID" value="CAH0113303.1"/>
    <property type="molecule type" value="Genomic_DNA"/>
</dbReference>
<dbReference type="Pfam" id="PF02469">
    <property type="entry name" value="Fasciclin"/>
    <property type="match status" value="2"/>
</dbReference>
<organism evidence="3 4">
    <name type="scientific">Daphnia galeata</name>
    <dbReference type="NCBI Taxonomy" id="27404"/>
    <lineage>
        <taxon>Eukaryota</taxon>
        <taxon>Metazoa</taxon>
        <taxon>Ecdysozoa</taxon>
        <taxon>Arthropoda</taxon>
        <taxon>Crustacea</taxon>
        <taxon>Branchiopoda</taxon>
        <taxon>Diplostraca</taxon>
        <taxon>Cladocera</taxon>
        <taxon>Anomopoda</taxon>
        <taxon>Daphniidae</taxon>
        <taxon>Daphnia</taxon>
    </lineage>
</organism>
<dbReference type="Proteomes" id="UP000789390">
    <property type="component" value="Unassembled WGS sequence"/>
</dbReference>
<reference evidence="3" key="1">
    <citation type="submission" date="2021-11" db="EMBL/GenBank/DDBJ databases">
        <authorList>
            <person name="Schell T."/>
        </authorList>
    </citation>
    <scope>NUCLEOTIDE SEQUENCE</scope>
    <source>
        <strain evidence="3">M5</strain>
    </source>
</reference>
<dbReference type="FunFam" id="2.30.180.10:FF:000032">
    <property type="entry name" value="Fasciclin domain-containing protein, putative"/>
    <property type="match status" value="2"/>
</dbReference>
<dbReference type="GO" id="GO:0031012">
    <property type="term" value="C:extracellular matrix"/>
    <property type="evidence" value="ECO:0007669"/>
    <property type="project" value="TreeGrafter"/>
</dbReference>
<dbReference type="SMART" id="SM00554">
    <property type="entry name" value="FAS1"/>
    <property type="match status" value="2"/>
</dbReference>
<feature type="domain" description="FAS1" evidence="2">
    <location>
        <begin position="69"/>
        <end position="196"/>
    </location>
</feature>
<dbReference type="PROSITE" id="PS50213">
    <property type="entry name" value="FAS1"/>
    <property type="match status" value="2"/>
</dbReference>
<evidence type="ECO:0000256" key="1">
    <source>
        <dbReference type="SAM" id="SignalP"/>
    </source>
</evidence>
<dbReference type="PANTHER" id="PTHR10900">
    <property type="entry name" value="PERIOSTIN-RELATED"/>
    <property type="match status" value="1"/>
</dbReference>
<proteinExistence type="predicted"/>
<evidence type="ECO:0000313" key="3">
    <source>
        <dbReference type="EMBL" id="CAH0113303.1"/>
    </source>
</evidence>
<evidence type="ECO:0000313" key="4">
    <source>
        <dbReference type="Proteomes" id="UP000789390"/>
    </source>
</evidence>
<dbReference type="PANTHER" id="PTHR10900:SF120">
    <property type="entry name" value="MUCIN-5AC-RELATED"/>
    <property type="match status" value="1"/>
</dbReference>
<dbReference type="Gene3D" id="2.30.180.10">
    <property type="entry name" value="FAS1 domain"/>
    <property type="match status" value="2"/>
</dbReference>
<comment type="caution">
    <text evidence="3">The sequence shown here is derived from an EMBL/GenBank/DDBJ whole genome shotgun (WGS) entry which is preliminary data.</text>
</comment>
<dbReference type="AlphaFoldDB" id="A0A8J2S4C9"/>